<keyword evidence="2" id="KW-0732">Signal</keyword>
<organism evidence="3 4">
    <name type="scientific">Taphrina deformans (strain PYCC 5710 / ATCC 11124 / CBS 356.35 / IMI 108563 / JCM 9778 / NBRC 8474)</name>
    <name type="common">Peach leaf curl fungus</name>
    <name type="synonym">Lalaria deformans</name>
    <dbReference type="NCBI Taxonomy" id="1097556"/>
    <lineage>
        <taxon>Eukaryota</taxon>
        <taxon>Fungi</taxon>
        <taxon>Dikarya</taxon>
        <taxon>Ascomycota</taxon>
        <taxon>Taphrinomycotina</taxon>
        <taxon>Taphrinomycetes</taxon>
        <taxon>Taphrinales</taxon>
        <taxon>Taphrinaceae</taxon>
        <taxon>Taphrina</taxon>
    </lineage>
</organism>
<evidence type="ECO:0008006" key="5">
    <source>
        <dbReference type="Google" id="ProtNLM"/>
    </source>
</evidence>
<dbReference type="AlphaFoldDB" id="R4XBG7"/>
<protein>
    <recommendedName>
        <fullName evidence="5">Extracellular membrane protein CFEM domain-containing protein</fullName>
    </recommendedName>
</protein>
<evidence type="ECO:0000313" key="4">
    <source>
        <dbReference type="Proteomes" id="UP000013776"/>
    </source>
</evidence>
<dbReference type="EMBL" id="CAHR02000111">
    <property type="protein sequence ID" value="CCG82940.1"/>
    <property type="molecule type" value="Genomic_DNA"/>
</dbReference>
<sequence>MKFTLLFAALLSVSQAARLTLNDGYLMAAMPKCGVECLQELDCSTNTIVSIHLGRRVCIGSPIQDSFTFCLETKCSRHDPTVASAIEKYMATCHVSDPENMDAAAVDHLKDLYMSSQMALLKRQAAAVANSTSTNGTNSSSNSTSNSTSTTTTSGTTTQQSGTHASGCSSIGDVLNGVCIVRSSDANHNARNTVLLLAGSVLFVAYLF</sequence>
<reference evidence="3 4" key="1">
    <citation type="journal article" date="2013" name="MBio">
        <title>Genome sequencing of the plant pathogen Taphrina deformans, the causal agent of peach leaf curl.</title>
        <authorList>
            <person name="Cisse O.H."/>
            <person name="Almeida J.M.G.C.F."/>
            <person name="Fonseca A."/>
            <person name="Kumar A.A."/>
            <person name="Salojaervi J."/>
            <person name="Overmyer K."/>
            <person name="Hauser P.M."/>
            <person name="Pagni M."/>
        </authorList>
    </citation>
    <scope>NUCLEOTIDE SEQUENCE [LARGE SCALE GENOMIC DNA]</scope>
    <source>
        <strain evidence="4">PYCC 5710 / ATCC 11124 / CBS 356.35 / IMI 108563 / JCM 9778 / NBRC 8474</strain>
    </source>
</reference>
<evidence type="ECO:0000313" key="3">
    <source>
        <dbReference type="EMBL" id="CCG82940.1"/>
    </source>
</evidence>
<feature type="chain" id="PRO_5004373260" description="Extracellular membrane protein CFEM domain-containing protein" evidence="2">
    <location>
        <begin position="17"/>
        <end position="208"/>
    </location>
</feature>
<dbReference type="VEuPathDB" id="FungiDB:TAPDE_002696"/>
<feature type="region of interest" description="Disordered" evidence="1">
    <location>
        <begin position="131"/>
        <end position="167"/>
    </location>
</feature>
<evidence type="ECO:0000256" key="1">
    <source>
        <dbReference type="SAM" id="MobiDB-lite"/>
    </source>
</evidence>
<evidence type="ECO:0000256" key="2">
    <source>
        <dbReference type="SAM" id="SignalP"/>
    </source>
</evidence>
<proteinExistence type="predicted"/>
<feature type="compositionally biased region" description="Low complexity" evidence="1">
    <location>
        <begin position="131"/>
        <end position="163"/>
    </location>
</feature>
<dbReference type="Proteomes" id="UP000013776">
    <property type="component" value="Unassembled WGS sequence"/>
</dbReference>
<gene>
    <name evidence="3" type="ORF">TAPDE_002696</name>
</gene>
<keyword evidence="4" id="KW-1185">Reference proteome</keyword>
<accession>R4XBG7</accession>
<comment type="caution">
    <text evidence="3">The sequence shown here is derived from an EMBL/GenBank/DDBJ whole genome shotgun (WGS) entry which is preliminary data.</text>
</comment>
<feature type="signal peptide" evidence="2">
    <location>
        <begin position="1"/>
        <end position="16"/>
    </location>
</feature>
<name>R4XBG7_TAPDE</name>